<gene>
    <name evidence="1" type="ORF">METZ01_LOCUS226060</name>
</gene>
<dbReference type="EMBL" id="UINC01054920">
    <property type="protein sequence ID" value="SVB73206.1"/>
    <property type="molecule type" value="Genomic_DNA"/>
</dbReference>
<dbReference type="AlphaFoldDB" id="A0A382GD89"/>
<accession>A0A382GD89</accession>
<organism evidence="1">
    <name type="scientific">marine metagenome</name>
    <dbReference type="NCBI Taxonomy" id="408172"/>
    <lineage>
        <taxon>unclassified sequences</taxon>
        <taxon>metagenomes</taxon>
        <taxon>ecological metagenomes</taxon>
    </lineage>
</organism>
<protein>
    <submittedName>
        <fullName evidence="1">Uncharacterized protein</fullName>
    </submittedName>
</protein>
<evidence type="ECO:0000313" key="1">
    <source>
        <dbReference type="EMBL" id="SVB73206.1"/>
    </source>
</evidence>
<name>A0A382GD89_9ZZZZ</name>
<reference evidence="1" key="1">
    <citation type="submission" date="2018-05" db="EMBL/GenBank/DDBJ databases">
        <authorList>
            <person name="Lanie J.A."/>
            <person name="Ng W.-L."/>
            <person name="Kazmierczak K.M."/>
            <person name="Andrzejewski T.M."/>
            <person name="Davidsen T.M."/>
            <person name="Wayne K.J."/>
            <person name="Tettelin H."/>
            <person name="Glass J.I."/>
            <person name="Rusch D."/>
            <person name="Podicherti R."/>
            <person name="Tsui H.-C.T."/>
            <person name="Winkler M.E."/>
        </authorList>
    </citation>
    <scope>NUCLEOTIDE SEQUENCE</scope>
</reference>
<proteinExistence type="predicted"/>
<sequence>MTAEFFLTAEMAKSETLKVIVQTTKTSIKS</sequence>